<dbReference type="RefSeq" id="WP_132314610.1">
    <property type="nucleotide sequence ID" value="NZ_FWZT01000001.1"/>
</dbReference>
<proteinExistence type="inferred from homology"/>
<evidence type="ECO:0000259" key="7">
    <source>
        <dbReference type="PROSITE" id="PS51352"/>
    </source>
</evidence>
<feature type="domain" description="Thioredoxin" evidence="7">
    <location>
        <begin position="1"/>
        <end position="107"/>
    </location>
</feature>
<dbReference type="PROSITE" id="PS51352">
    <property type="entry name" value="THIOREDOXIN_2"/>
    <property type="match status" value="1"/>
</dbReference>
<evidence type="ECO:0000256" key="2">
    <source>
        <dbReference type="ARBA" id="ARBA00022448"/>
    </source>
</evidence>
<organism evidence="8 9">
    <name type="scientific">Pseudobacteriovorax antillogorgiicola</name>
    <dbReference type="NCBI Taxonomy" id="1513793"/>
    <lineage>
        <taxon>Bacteria</taxon>
        <taxon>Pseudomonadati</taxon>
        <taxon>Bdellovibrionota</taxon>
        <taxon>Oligoflexia</taxon>
        <taxon>Oligoflexales</taxon>
        <taxon>Pseudobacteriovoracaceae</taxon>
        <taxon>Pseudobacteriovorax</taxon>
    </lineage>
</organism>
<dbReference type="EMBL" id="FWZT01000001">
    <property type="protein sequence ID" value="SME89500.1"/>
    <property type="molecule type" value="Genomic_DNA"/>
</dbReference>
<evidence type="ECO:0000256" key="1">
    <source>
        <dbReference type="ARBA" id="ARBA00008987"/>
    </source>
</evidence>
<dbReference type="AlphaFoldDB" id="A0A1Y6B4E6"/>
<dbReference type="Proteomes" id="UP000192907">
    <property type="component" value="Unassembled WGS sequence"/>
</dbReference>
<dbReference type="PANTHER" id="PTHR45663:SF11">
    <property type="entry name" value="GEO12009P1"/>
    <property type="match status" value="1"/>
</dbReference>
<keyword evidence="2" id="KW-0813">Transport</keyword>
<evidence type="ECO:0000256" key="4">
    <source>
        <dbReference type="ARBA" id="ARBA00023157"/>
    </source>
</evidence>
<dbReference type="CDD" id="cd02947">
    <property type="entry name" value="TRX_family"/>
    <property type="match status" value="1"/>
</dbReference>
<dbReference type="InterPro" id="IPR036249">
    <property type="entry name" value="Thioredoxin-like_sf"/>
</dbReference>
<comment type="similarity">
    <text evidence="1 6">Belongs to the thioredoxin family.</text>
</comment>
<dbReference type="InterPro" id="IPR013766">
    <property type="entry name" value="Thioredoxin_domain"/>
</dbReference>
<dbReference type="Pfam" id="PF00085">
    <property type="entry name" value="Thioredoxin"/>
    <property type="match status" value="1"/>
</dbReference>
<reference evidence="9" key="1">
    <citation type="submission" date="2017-04" db="EMBL/GenBank/DDBJ databases">
        <authorList>
            <person name="Varghese N."/>
            <person name="Submissions S."/>
        </authorList>
    </citation>
    <scope>NUCLEOTIDE SEQUENCE [LARGE SCALE GENOMIC DNA]</scope>
    <source>
        <strain evidence="9">RKEM611</strain>
    </source>
</reference>
<dbReference type="PANTHER" id="PTHR45663">
    <property type="entry name" value="GEO12009P1"/>
    <property type="match status" value="1"/>
</dbReference>
<protein>
    <recommendedName>
        <fullName evidence="6">Thioredoxin</fullName>
    </recommendedName>
</protein>
<keyword evidence="5" id="KW-0676">Redox-active center</keyword>
<dbReference type="Gene3D" id="3.40.30.10">
    <property type="entry name" value="Glutaredoxin"/>
    <property type="match status" value="1"/>
</dbReference>
<evidence type="ECO:0000256" key="5">
    <source>
        <dbReference type="ARBA" id="ARBA00023284"/>
    </source>
</evidence>
<dbReference type="OrthoDB" id="9799347at2"/>
<keyword evidence="9" id="KW-1185">Reference proteome</keyword>
<name>A0A1Y6B4E6_9BACT</name>
<dbReference type="PIRSF" id="PIRSF000077">
    <property type="entry name" value="Thioredoxin"/>
    <property type="match status" value="1"/>
</dbReference>
<accession>A0A1Y6B4E6</accession>
<evidence type="ECO:0000256" key="3">
    <source>
        <dbReference type="ARBA" id="ARBA00022982"/>
    </source>
</evidence>
<evidence type="ECO:0000256" key="6">
    <source>
        <dbReference type="PIRNR" id="PIRNR000077"/>
    </source>
</evidence>
<dbReference type="GO" id="GO:0005737">
    <property type="term" value="C:cytoplasm"/>
    <property type="evidence" value="ECO:0007669"/>
    <property type="project" value="TreeGrafter"/>
</dbReference>
<gene>
    <name evidence="8" type="ORF">SAMN06296036_101267</name>
</gene>
<evidence type="ECO:0000313" key="9">
    <source>
        <dbReference type="Proteomes" id="UP000192907"/>
    </source>
</evidence>
<dbReference type="STRING" id="1513793.SAMN06296036_101267"/>
<evidence type="ECO:0000313" key="8">
    <source>
        <dbReference type="EMBL" id="SME89500.1"/>
    </source>
</evidence>
<sequence>MKFQKLDDNTFDQALTQSKKPALVYFWAPWSKPCESFTDTLEELQTNYDQRLEIFCMNVDENANIPASLGVSHIPMLARINHGQIQTSLMGRQAKVKIREFVAKVVDES</sequence>
<dbReference type="InterPro" id="IPR005746">
    <property type="entry name" value="Thioredoxin"/>
</dbReference>
<keyword evidence="4" id="KW-1015">Disulfide bond</keyword>
<keyword evidence="3" id="KW-0249">Electron transport</keyword>
<dbReference type="SUPFAM" id="SSF52833">
    <property type="entry name" value="Thioredoxin-like"/>
    <property type="match status" value="1"/>
</dbReference>
<dbReference type="GO" id="GO:0015035">
    <property type="term" value="F:protein-disulfide reductase activity"/>
    <property type="evidence" value="ECO:0007669"/>
    <property type="project" value="InterPro"/>
</dbReference>